<dbReference type="InterPro" id="IPR051567">
    <property type="entry name" value="Unconventional_Myosin_ATPase"/>
</dbReference>
<dbReference type="EMBL" id="JASSZA010000006">
    <property type="protein sequence ID" value="KAK2109191.1"/>
    <property type="molecule type" value="Genomic_DNA"/>
</dbReference>
<keyword evidence="2" id="KW-1185">Reference proteome</keyword>
<accession>A0ABQ9VJ69</accession>
<dbReference type="InterPro" id="IPR029071">
    <property type="entry name" value="Ubiquitin-like_domsf"/>
</dbReference>
<reference evidence="1 2" key="1">
    <citation type="submission" date="2023-05" db="EMBL/GenBank/DDBJ databases">
        <title>B98-5 Cell Line De Novo Hybrid Assembly: An Optical Mapping Approach.</title>
        <authorList>
            <person name="Kananen K."/>
            <person name="Auerbach J.A."/>
            <person name="Kautto E."/>
            <person name="Blachly J.S."/>
        </authorList>
    </citation>
    <scope>NUCLEOTIDE SEQUENCE [LARGE SCALE GENOMIC DNA]</scope>
    <source>
        <strain evidence="1">B95-8</strain>
        <tissue evidence="1">Cell line</tissue>
    </source>
</reference>
<dbReference type="Proteomes" id="UP001266305">
    <property type="component" value="Unassembled WGS sequence"/>
</dbReference>
<name>A0ABQ9VJ69_SAGOE</name>
<proteinExistence type="predicted"/>
<dbReference type="SUPFAM" id="SSF54236">
    <property type="entry name" value="Ubiquitin-like"/>
    <property type="match status" value="1"/>
</dbReference>
<dbReference type="PANTHER" id="PTHR22692:SF24">
    <property type="entry name" value="MYOSIN VIIB"/>
    <property type="match status" value="1"/>
</dbReference>
<dbReference type="PANTHER" id="PTHR22692">
    <property type="entry name" value="MYOSIN VII, XV"/>
    <property type="match status" value="1"/>
</dbReference>
<gene>
    <name evidence="1" type="primary">MYO7B_5</name>
    <name evidence="1" type="ORF">P7K49_014356</name>
</gene>
<comment type="caution">
    <text evidence="1">The sequence shown here is derived from an EMBL/GenBank/DDBJ whole genome shotgun (WGS) entry which is preliminary data.</text>
</comment>
<evidence type="ECO:0000313" key="2">
    <source>
        <dbReference type="Proteomes" id="UP001266305"/>
    </source>
</evidence>
<dbReference type="CDD" id="cd17093">
    <property type="entry name" value="FERM2_F1_Myosin-VII"/>
    <property type="match status" value="1"/>
</dbReference>
<protein>
    <submittedName>
        <fullName evidence="1">Unconventional myosin-VIIb</fullName>
    </submittedName>
</protein>
<dbReference type="Gene3D" id="3.10.20.90">
    <property type="entry name" value="Phosphatidylinositol 3-kinase Catalytic Subunit, Chain A, domain 1"/>
    <property type="match status" value="1"/>
</dbReference>
<sequence length="167" mass="18560">MLEVGANTRVRDVCDSVATRLQLASWEGCSLFIKIADKVISQKEGDYFFDSLRQVSDWVKKNKPQKEGEEASVEPGGGVAGWGAPVTLPYQVYFMRKLWLNVAPGKDVNSDTILHYHQHDLRRVGQKVLQPMEQWPRPAGPTTWVEQPITPTQMSGGPALTQVTPAA</sequence>
<evidence type="ECO:0000313" key="1">
    <source>
        <dbReference type="EMBL" id="KAK2109191.1"/>
    </source>
</evidence>
<organism evidence="1 2">
    <name type="scientific">Saguinus oedipus</name>
    <name type="common">Cotton-top tamarin</name>
    <name type="synonym">Oedipomidas oedipus</name>
    <dbReference type="NCBI Taxonomy" id="9490"/>
    <lineage>
        <taxon>Eukaryota</taxon>
        <taxon>Metazoa</taxon>
        <taxon>Chordata</taxon>
        <taxon>Craniata</taxon>
        <taxon>Vertebrata</taxon>
        <taxon>Euteleostomi</taxon>
        <taxon>Mammalia</taxon>
        <taxon>Eutheria</taxon>
        <taxon>Euarchontoglires</taxon>
        <taxon>Primates</taxon>
        <taxon>Haplorrhini</taxon>
        <taxon>Platyrrhini</taxon>
        <taxon>Cebidae</taxon>
        <taxon>Callitrichinae</taxon>
        <taxon>Saguinus</taxon>
    </lineage>
</organism>